<sequence length="52" mass="6103">MELGKSLRITRKLRGHKLLWTNLTQVRDIQFDSFSPALYPSMCDVHWQQGEA</sequence>
<dbReference type="RefSeq" id="WP_184461486.1">
    <property type="nucleotide sequence ID" value="NZ_JACHHW010000002.1"/>
</dbReference>
<accession>A0A840R2V5</accession>
<evidence type="ECO:0000313" key="1">
    <source>
        <dbReference type="EMBL" id="MBB5186731.1"/>
    </source>
</evidence>
<keyword evidence="2" id="KW-1185">Reference proteome</keyword>
<proteinExistence type="predicted"/>
<dbReference type="EMBL" id="JACHHW010000002">
    <property type="protein sequence ID" value="MBB5186731.1"/>
    <property type="molecule type" value="Genomic_DNA"/>
</dbReference>
<evidence type="ECO:0000313" key="2">
    <source>
        <dbReference type="Proteomes" id="UP000536640"/>
    </source>
</evidence>
<comment type="caution">
    <text evidence="1">The sequence shown here is derived from an EMBL/GenBank/DDBJ whole genome shotgun (WGS) entry which is preliminary data.</text>
</comment>
<reference evidence="1 2" key="1">
    <citation type="submission" date="2020-08" db="EMBL/GenBank/DDBJ databases">
        <title>Genomic Encyclopedia of Type Strains, Phase IV (KMG-IV): sequencing the most valuable type-strain genomes for metagenomic binning, comparative biology and taxonomic classification.</title>
        <authorList>
            <person name="Goeker M."/>
        </authorList>
    </citation>
    <scope>NUCLEOTIDE SEQUENCE [LARGE SCALE GENOMIC DNA]</scope>
    <source>
        <strain evidence="1 2">DSM 25701</strain>
    </source>
</reference>
<dbReference type="Proteomes" id="UP000536640">
    <property type="component" value="Unassembled WGS sequence"/>
</dbReference>
<dbReference type="AlphaFoldDB" id="A0A840R2V5"/>
<gene>
    <name evidence="1" type="ORF">HNQ57_000992</name>
</gene>
<protein>
    <submittedName>
        <fullName evidence="1">Uncharacterized protein</fullName>
    </submittedName>
</protein>
<name>A0A840R2V5_9GAMM</name>
<organism evidence="1 2">
    <name type="scientific">Zhongshania antarctica</name>
    <dbReference type="NCBI Taxonomy" id="641702"/>
    <lineage>
        <taxon>Bacteria</taxon>
        <taxon>Pseudomonadati</taxon>
        <taxon>Pseudomonadota</taxon>
        <taxon>Gammaproteobacteria</taxon>
        <taxon>Cellvibrionales</taxon>
        <taxon>Spongiibacteraceae</taxon>
        <taxon>Zhongshania</taxon>
    </lineage>
</organism>